<dbReference type="Proteomes" id="UP000234881">
    <property type="component" value="Unassembled WGS sequence"/>
</dbReference>
<reference evidence="1 2" key="1">
    <citation type="submission" date="2018-01" db="EMBL/GenBank/DDBJ databases">
        <title>The draft genome sequence of Cohaesibacter sp. H1304.</title>
        <authorList>
            <person name="Wang N.-N."/>
            <person name="Du Z.-J."/>
        </authorList>
    </citation>
    <scope>NUCLEOTIDE SEQUENCE [LARGE SCALE GENOMIC DNA]</scope>
    <source>
        <strain evidence="1 2">H1304</strain>
    </source>
</reference>
<evidence type="ECO:0000313" key="1">
    <source>
        <dbReference type="EMBL" id="PLW76926.1"/>
    </source>
</evidence>
<dbReference type="EMBL" id="PKUQ01000022">
    <property type="protein sequence ID" value="PLW76926.1"/>
    <property type="molecule type" value="Genomic_DNA"/>
</dbReference>
<organism evidence="1 2">
    <name type="scientific">Cohaesibacter celericrescens</name>
    <dbReference type="NCBI Taxonomy" id="2067669"/>
    <lineage>
        <taxon>Bacteria</taxon>
        <taxon>Pseudomonadati</taxon>
        <taxon>Pseudomonadota</taxon>
        <taxon>Alphaproteobacteria</taxon>
        <taxon>Hyphomicrobiales</taxon>
        <taxon>Cohaesibacteraceae</taxon>
    </lineage>
</organism>
<protein>
    <submittedName>
        <fullName evidence="1">Uncharacterized protein</fullName>
    </submittedName>
</protein>
<comment type="caution">
    <text evidence="1">The sequence shown here is derived from an EMBL/GenBank/DDBJ whole genome shotgun (WGS) entry which is preliminary data.</text>
</comment>
<gene>
    <name evidence="1" type="ORF">C0081_12820</name>
</gene>
<name>A0A2N5XQX8_9HYPH</name>
<accession>A0A2N5XQX8</accession>
<evidence type="ECO:0000313" key="2">
    <source>
        <dbReference type="Proteomes" id="UP000234881"/>
    </source>
</evidence>
<sequence>MLEPKPLFEVFYPADTPLTGDIKTISLHFGAGNRTFEQHTHNSRAATQNHNCLKDRSVIMQGQNGFTLLQYVTILFDLGLRGRGAHDAQAKFDKGRKTQINRPAQSMVKRISIVILRVLLLSFPADQRWSVRKWSN</sequence>
<dbReference type="AlphaFoldDB" id="A0A2N5XQX8"/>
<proteinExistence type="predicted"/>
<keyword evidence="2" id="KW-1185">Reference proteome</keyword>